<dbReference type="PANTHER" id="PTHR30482">
    <property type="entry name" value="HIGH-AFFINITY BRANCHED-CHAIN AMINO ACID TRANSPORT SYSTEM PERMEASE"/>
    <property type="match status" value="1"/>
</dbReference>
<dbReference type="EMBL" id="BAABAH010000008">
    <property type="protein sequence ID" value="GAA3822332.1"/>
    <property type="molecule type" value="Genomic_DNA"/>
</dbReference>
<feature type="transmembrane region" description="Helical" evidence="6">
    <location>
        <begin position="191"/>
        <end position="211"/>
    </location>
</feature>
<feature type="transmembrane region" description="Helical" evidence="6">
    <location>
        <begin position="63"/>
        <end position="85"/>
    </location>
</feature>
<name>A0ABP7IMY9_9ACTN</name>
<keyword evidence="2" id="KW-1003">Cell membrane</keyword>
<dbReference type="Proteomes" id="UP001501821">
    <property type="component" value="Unassembled WGS sequence"/>
</dbReference>
<feature type="transmembrane region" description="Helical" evidence="6">
    <location>
        <begin position="284"/>
        <end position="306"/>
    </location>
</feature>
<dbReference type="PANTHER" id="PTHR30482:SF10">
    <property type="entry name" value="HIGH-AFFINITY BRANCHED-CHAIN AMINO ACID TRANSPORT PROTEIN BRAE"/>
    <property type="match status" value="1"/>
</dbReference>
<evidence type="ECO:0000313" key="8">
    <source>
        <dbReference type="Proteomes" id="UP001501821"/>
    </source>
</evidence>
<comment type="caution">
    <text evidence="7">The sequence shown here is derived from an EMBL/GenBank/DDBJ whole genome shotgun (WGS) entry which is preliminary data.</text>
</comment>
<feature type="transmembrane region" description="Helical" evidence="6">
    <location>
        <begin position="368"/>
        <end position="384"/>
    </location>
</feature>
<keyword evidence="4 6" id="KW-1133">Transmembrane helix</keyword>
<evidence type="ECO:0000256" key="6">
    <source>
        <dbReference type="SAM" id="Phobius"/>
    </source>
</evidence>
<protein>
    <recommendedName>
        <fullName evidence="9">Branched-chain amino acid ABC transporter permease</fullName>
    </recommendedName>
</protein>
<evidence type="ECO:0000256" key="4">
    <source>
        <dbReference type="ARBA" id="ARBA00022989"/>
    </source>
</evidence>
<dbReference type="InterPro" id="IPR001851">
    <property type="entry name" value="ABC_transp_permease"/>
</dbReference>
<comment type="subcellular location">
    <subcellularLocation>
        <location evidence="1">Cell membrane</location>
        <topology evidence="1">Multi-pass membrane protein</topology>
    </subcellularLocation>
</comment>
<evidence type="ECO:0000256" key="3">
    <source>
        <dbReference type="ARBA" id="ARBA00022692"/>
    </source>
</evidence>
<evidence type="ECO:0000313" key="7">
    <source>
        <dbReference type="EMBL" id="GAA3822332.1"/>
    </source>
</evidence>
<sequence length="400" mass="42916">MDQLQALLTDVLREGIGAKTAAIAIVIIGLNVHFGYTGLLNMGQAGFMLLGGYGFAISVAHDIPFVVAILIGFALATVFAMIIGFSALTLRGDYLAIVTIAAAEVIKILGNSERFKSLTGGSLGFPSKKYDPAFLNLSFFPHYKTWQILSFNYADVSTSAGFRIFGWLVVLALAVGLVLAGMKLASGTRKILVMVGLGVVLLLAALFMFPLTELSTGDSKVGDHVASSTGWWVVFVGWVLAAICTGIVYLLTRSPWGRMLKGIREDEDAIRSLGKNVFAVKLQALIIGGCFGALGGMVYALSLGAIKADDQARPMTFLCYTALLIGGAATLLGPIIGPVLYFFGQWTIEGIVRFYVPDSFLSDQQAEPTAYVVMGTVLMLLVIFRPQGIFGDKRELRFHV</sequence>
<proteinExistence type="predicted"/>
<evidence type="ECO:0000256" key="2">
    <source>
        <dbReference type="ARBA" id="ARBA00022475"/>
    </source>
</evidence>
<evidence type="ECO:0008006" key="9">
    <source>
        <dbReference type="Google" id="ProtNLM"/>
    </source>
</evidence>
<accession>A0ABP7IMY9</accession>
<feature type="transmembrane region" description="Helical" evidence="6">
    <location>
        <begin position="21"/>
        <end position="43"/>
    </location>
</feature>
<feature type="transmembrane region" description="Helical" evidence="6">
    <location>
        <begin position="312"/>
        <end position="332"/>
    </location>
</feature>
<dbReference type="CDD" id="cd06581">
    <property type="entry name" value="TM_PBP1_LivM_like"/>
    <property type="match status" value="1"/>
</dbReference>
<keyword evidence="8" id="KW-1185">Reference proteome</keyword>
<dbReference type="InterPro" id="IPR043428">
    <property type="entry name" value="LivM-like"/>
</dbReference>
<keyword evidence="3 6" id="KW-0812">Transmembrane</keyword>
<keyword evidence="5 6" id="KW-0472">Membrane</keyword>
<gene>
    <name evidence="7" type="ORF">GCM10022242_24870</name>
</gene>
<reference evidence="8" key="1">
    <citation type="journal article" date="2019" name="Int. J. Syst. Evol. Microbiol.">
        <title>The Global Catalogue of Microorganisms (GCM) 10K type strain sequencing project: providing services to taxonomists for standard genome sequencing and annotation.</title>
        <authorList>
            <consortium name="The Broad Institute Genomics Platform"/>
            <consortium name="The Broad Institute Genome Sequencing Center for Infectious Disease"/>
            <person name="Wu L."/>
            <person name="Ma J."/>
        </authorList>
    </citation>
    <scope>NUCLEOTIDE SEQUENCE [LARGE SCALE GENOMIC DNA]</scope>
    <source>
        <strain evidence="8">JCM 16953</strain>
    </source>
</reference>
<dbReference type="Pfam" id="PF02653">
    <property type="entry name" value="BPD_transp_2"/>
    <property type="match status" value="2"/>
</dbReference>
<organism evidence="7 8">
    <name type="scientific">Nocardioides panacisoli</name>
    <dbReference type="NCBI Taxonomy" id="627624"/>
    <lineage>
        <taxon>Bacteria</taxon>
        <taxon>Bacillati</taxon>
        <taxon>Actinomycetota</taxon>
        <taxon>Actinomycetes</taxon>
        <taxon>Propionibacteriales</taxon>
        <taxon>Nocardioidaceae</taxon>
        <taxon>Nocardioides</taxon>
    </lineage>
</organism>
<feature type="transmembrane region" description="Helical" evidence="6">
    <location>
        <begin position="231"/>
        <end position="251"/>
    </location>
</feature>
<evidence type="ECO:0000256" key="5">
    <source>
        <dbReference type="ARBA" id="ARBA00023136"/>
    </source>
</evidence>
<feature type="transmembrane region" description="Helical" evidence="6">
    <location>
        <begin position="160"/>
        <end position="179"/>
    </location>
</feature>
<dbReference type="RefSeq" id="WP_344775849.1">
    <property type="nucleotide sequence ID" value="NZ_BAABAH010000008.1"/>
</dbReference>
<evidence type="ECO:0000256" key="1">
    <source>
        <dbReference type="ARBA" id="ARBA00004651"/>
    </source>
</evidence>